<gene>
    <name evidence="4" type="ORF">IAA84_01210</name>
</gene>
<organism evidence="4 5">
    <name type="scientific">Candidatus Alectryocaccomicrobium excrementavium</name>
    <dbReference type="NCBI Taxonomy" id="2840668"/>
    <lineage>
        <taxon>Bacteria</taxon>
        <taxon>Bacillati</taxon>
        <taxon>Bacillota</taxon>
        <taxon>Clostridia</taxon>
        <taxon>Candidatus Alectryocaccomicrobium</taxon>
    </lineage>
</organism>
<evidence type="ECO:0000256" key="1">
    <source>
        <dbReference type="ARBA" id="ARBA00023125"/>
    </source>
</evidence>
<dbReference type="Proteomes" id="UP000824140">
    <property type="component" value="Unassembled WGS sequence"/>
</dbReference>
<dbReference type="Gene3D" id="1.10.357.10">
    <property type="entry name" value="Tetracycline Repressor, domain 2"/>
    <property type="match status" value="1"/>
</dbReference>
<protein>
    <submittedName>
        <fullName evidence="4">TetR family transcriptional regulator</fullName>
    </submittedName>
</protein>
<feature type="DNA-binding region" description="H-T-H motif" evidence="2">
    <location>
        <begin position="29"/>
        <end position="48"/>
    </location>
</feature>
<dbReference type="SUPFAM" id="SSF48498">
    <property type="entry name" value="Tetracyclin repressor-like, C-terminal domain"/>
    <property type="match status" value="1"/>
</dbReference>
<evidence type="ECO:0000313" key="5">
    <source>
        <dbReference type="Proteomes" id="UP000824140"/>
    </source>
</evidence>
<dbReference type="Pfam" id="PF00440">
    <property type="entry name" value="TetR_N"/>
    <property type="match status" value="1"/>
</dbReference>
<dbReference type="PANTHER" id="PTHR30328:SF54">
    <property type="entry name" value="HTH-TYPE TRANSCRIPTIONAL REPRESSOR SCO4008"/>
    <property type="match status" value="1"/>
</dbReference>
<reference evidence="4" key="2">
    <citation type="journal article" date="2021" name="PeerJ">
        <title>Extensive microbial diversity within the chicken gut microbiome revealed by metagenomics and culture.</title>
        <authorList>
            <person name="Gilroy R."/>
            <person name="Ravi A."/>
            <person name="Getino M."/>
            <person name="Pursley I."/>
            <person name="Horton D.L."/>
            <person name="Alikhan N.F."/>
            <person name="Baker D."/>
            <person name="Gharbi K."/>
            <person name="Hall N."/>
            <person name="Watson M."/>
            <person name="Adriaenssens E.M."/>
            <person name="Foster-Nyarko E."/>
            <person name="Jarju S."/>
            <person name="Secka A."/>
            <person name="Antonio M."/>
            <person name="Oren A."/>
            <person name="Chaudhuri R.R."/>
            <person name="La Ragione R."/>
            <person name="Hildebrand F."/>
            <person name="Pallen M.J."/>
        </authorList>
    </citation>
    <scope>NUCLEOTIDE SEQUENCE</scope>
    <source>
        <strain evidence="4">13766</strain>
    </source>
</reference>
<dbReference type="GO" id="GO:0006355">
    <property type="term" value="P:regulation of DNA-templated transcription"/>
    <property type="evidence" value="ECO:0007669"/>
    <property type="project" value="UniProtKB-ARBA"/>
</dbReference>
<dbReference type="InterPro" id="IPR041474">
    <property type="entry name" value="NicS_C"/>
</dbReference>
<dbReference type="InterPro" id="IPR001647">
    <property type="entry name" value="HTH_TetR"/>
</dbReference>
<comment type="caution">
    <text evidence="4">The sequence shown here is derived from an EMBL/GenBank/DDBJ whole genome shotgun (WGS) entry which is preliminary data.</text>
</comment>
<feature type="domain" description="HTH tetR-type" evidence="3">
    <location>
        <begin position="6"/>
        <end position="66"/>
    </location>
</feature>
<dbReference type="InterPro" id="IPR009057">
    <property type="entry name" value="Homeodomain-like_sf"/>
</dbReference>
<dbReference type="EMBL" id="DVJN01000024">
    <property type="protein sequence ID" value="HIS91614.1"/>
    <property type="molecule type" value="Genomic_DNA"/>
</dbReference>
<keyword evidence="1 2" id="KW-0238">DNA-binding</keyword>
<dbReference type="InterPro" id="IPR036271">
    <property type="entry name" value="Tet_transcr_reg_TetR-rel_C_sf"/>
</dbReference>
<dbReference type="Pfam" id="PF17938">
    <property type="entry name" value="TetR_C_29"/>
    <property type="match status" value="1"/>
</dbReference>
<accession>A0A9D1FY83</accession>
<dbReference type="PROSITE" id="PS50977">
    <property type="entry name" value="HTH_TETR_2"/>
    <property type="match status" value="1"/>
</dbReference>
<evidence type="ECO:0000256" key="2">
    <source>
        <dbReference type="PROSITE-ProRule" id="PRU00335"/>
    </source>
</evidence>
<dbReference type="SUPFAM" id="SSF46689">
    <property type="entry name" value="Homeodomain-like"/>
    <property type="match status" value="1"/>
</dbReference>
<dbReference type="PANTHER" id="PTHR30328">
    <property type="entry name" value="TRANSCRIPTIONAL REPRESSOR"/>
    <property type="match status" value="1"/>
</dbReference>
<dbReference type="AlphaFoldDB" id="A0A9D1FY83"/>
<dbReference type="PRINTS" id="PR00455">
    <property type="entry name" value="HTHTETR"/>
</dbReference>
<evidence type="ECO:0000259" key="3">
    <source>
        <dbReference type="PROSITE" id="PS50977"/>
    </source>
</evidence>
<sequence length="207" mass="23989">MQDRAQITRGKILAAAETEFSEKGLYGARVDDIARSAGVNKSMLYAYFGSKEALYKTVLEAVYQRLNQWEAPIIACANELDGQEAIRKLVNLYFAYLRENETYVRMVMWENLHRARYFDEQGLAQVRNPIRRALRQILANSQAQGVFREGIDEKQVLMTLFACTYNYFSNLYTMDRVLGVSLRAPEEMEQRAESIAQMLIAYLKRRD</sequence>
<dbReference type="GO" id="GO:0003677">
    <property type="term" value="F:DNA binding"/>
    <property type="evidence" value="ECO:0007669"/>
    <property type="project" value="UniProtKB-UniRule"/>
</dbReference>
<proteinExistence type="predicted"/>
<dbReference type="InterPro" id="IPR050109">
    <property type="entry name" value="HTH-type_TetR-like_transc_reg"/>
</dbReference>
<evidence type="ECO:0000313" key="4">
    <source>
        <dbReference type="EMBL" id="HIS91614.1"/>
    </source>
</evidence>
<reference evidence="4" key="1">
    <citation type="submission" date="2020-10" db="EMBL/GenBank/DDBJ databases">
        <authorList>
            <person name="Gilroy R."/>
        </authorList>
    </citation>
    <scope>NUCLEOTIDE SEQUENCE</scope>
    <source>
        <strain evidence="4">13766</strain>
    </source>
</reference>
<name>A0A9D1FY83_9FIRM</name>